<sequence>MGGCEVFPLGVSDDVLGDLVLSGAPLRVREVHRRAVNLEGPGGVRVSLVQDLCLMGPRSVLVRSLEGLAGDVTVWLPPGPCGLYWPWVDGLEPLGDFRPLWLEWLGFLEDPELSFLRGPVEGGDPMGLVGMGPGHTPAGDDVLTGWLLARRAVGDVSAGMRFLEVFDPRGTSWFSSDQLSCAALGLAWKAARDVLAGLGGVMGRGDLLEAVGRAQAVGHTSGRCCLIGMALGIEGLMAL</sequence>
<proteinExistence type="predicted"/>
<dbReference type="EMBL" id="CM001377">
    <property type="protein sequence ID" value="EHM10514.1"/>
    <property type="molecule type" value="Genomic_DNA"/>
</dbReference>
<dbReference type="Proteomes" id="UP000005730">
    <property type="component" value="Chromosome"/>
</dbReference>
<protein>
    <recommendedName>
        <fullName evidence="3">DUF2877 domain-containing protein</fullName>
    </recommendedName>
</protein>
<evidence type="ECO:0008006" key="3">
    <source>
        <dbReference type="Google" id="ProtNLM"/>
    </source>
</evidence>
<evidence type="ECO:0000313" key="2">
    <source>
        <dbReference type="Proteomes" id="UP000005730"/>
    </source>
</evidence>
<organism evidence="1 2">
    <name type="scientific">Thermanaerovibrio velox DSM 12556</name>
    <dbReference type="NCBI Taxonomy" id="926567"/>
    <lineage>
        <taxon>Bacteria</taxon>
        <taxon>Thermotogati</taxon>
        <taxon>Synergistota</taxon>
        <taxon>Synergistia</taxon>
        <taxon>Synergistales</taxon>
        <taxon>Synergistaceae</taxon>
        <taxon>Thermanaerovibrio</taxon>
    </lineage>
</organism>
<evidence type="ECO:0000313" key="1">
    <source>
        <dbReference type="EMBL" id="EHM10514.1"/>
    </source>
</evidence>
<dbReference type="eggNOG" id="ENOG503363M">
    <property type="taxonomic scope" value="Bacteria"/>
</dbReference>
<accession>H0UP11</accession>
<keyword evidence="2" id="KW-1185">Reference proteome</keyword>
<dbReference type="HOGENOM" id="CLU_101402_0_0_0"/>
<reference evidence="1 2" key="1">
    <citation type="submission" date="2011-10" db="EMBL/GenBank/DDBJ databases">
        <title>The Noncontiguous Finished genome of Thermanaerovibrio velox DSM 12556.</title>
        <authorList>
            <consortium name="US DOE Joint Genome Institute (JGI-PGF)"/>
            <person name="Lucas S."/>
            <person name="Copeland A."/>
            <person name="Lapidus A."/>
            <person name="Glavina del Rio T."/>
            <person name="Dalin E."/>
            <person name="Tice H."/>
            <person name="Bruce D."/>
            <person name="Goodwin L."/>
            <person name="Pitluck S."/>
            <person name="Peters L."/>
            <person name="Mikhailova N."/>
            <person name="Teshima H."/>
            <person name="Kyrpides N."/>
            <person name="Mavromatis K."/>
            <person name="Ivanova N."/>
            <person name="Markowitz V."/>
            <person name="Cheng J.-F."/>
            <person name="Hugenholtz P."/>
            <person name="Woyke T."/>
            <person name="Wu D."/>
            <person name="Spring S."/>
            <person name="Brambilla E.-M."/>
            <person name="Klenk H.-P."/>
            <person name="Eisen J.A."/>
        </authorList>
    </citation>
    <scope>NUCLEOTIDE SEQUENCE [LARGE SCALE GENOMIC DNA]</scope>
    <source>
        <strain evidence="1 2">DSM 12556</strain>
    </source>
</reference>
<dbReference type="Pfam" id="PF11392">
    <property type="entry name" value="AllH"/>
    <property type="match status" value="1"/>
</dbReference>
<dbReference type="STRING" id="926567.TheveDRAFT_1396"/>
<dbReference type="AlphaFoldDB" id="H0UP11"/>
<dbReference type="OrthoDB" id="4933449at2"/>
<name>H0UP11_9BACT</name>
<dbReference type="RefSeq" id="WP_006584008.1">
    <property type="nucleotide sequence ID" value="NZ_CM001377.1"/>
</dbReference>
<dbReference type="InterPro" id="IPR021530">
    <property type="entry name" value="AllH-like"/>
</dbReference>
<gene>
    <name evidence="1" type="ORF">TheveDRAFT_1396</name>
</gene>